<keyword evidence="2" id="KW-0963">Cytoplasm</keyword>
<dbReference type="PANTHER" id="PTHR45870">
    <property type="entry name" value="TUBULIN MONOGLYCYLASE TTLL3"/>
    <property type="match status" value="1"/>
</dbReference>
<evidence type="ECO:0000256" key="6">
    <source>
        <dbReference type="ARBA" id="ARBA00048944"/>
    </source>
</evidence>
<dbReference type="InterPro" id="IPR004344">
    <property type="entry name" value="TTL/TTLL_fam"/>
</dbReference>
<feature type="region of interest" description="Disordered" evidence="7">
    <location>
        <begin position="39"/>
        <end position="62"/>
    </location>
</feature>
<dbReference type="Ensembl" id="ENSSPAT00000031643.1">
    <property type="protein sequence ID" value="ENSSPAP00000031143.1"/>
    <property type="gene ID" value="ENSSPAG00000023349.1"/>
</dbReference>
<evidence type="ECO:0000256" key="7">
    <source>
        <dbReference type="SAM" id="MobiDB-lite"/>
    </source>
</evidence>
<dbReference type="Gene3D" id="3.30.470.20">
    <property type="entry name" value="ATP-grasp fold, B domain"/>
    <property type="match status" value="1"/>
</dbReference>
<dbReference type="STRING" id="144197.ENSSPAP00000031143"/>
<dbReference type="PANTHER" id="PTHR45870:SF2">
    <property type="entry name" value="TUBULIN MONOGLYCYLASE TTLL3"/>
    <property type="match status" value="1"/>
</dbReference>
<dbReference type="Pfam" id="PF03133">
    <property type="entry name" value="TTL"/>
    <property type="match status" value="1"/>
</dbReference>
<evidence type="ECO:0000313" key="8">
    <source>
        <dbReference type="Ensembl" id="ENSSPAP00000031143.1"/>
    </source>
</evidence>
<keyword evidence="5" id="KW-0067">ATP-binding</keyword>
<comment type="catalytic activity">
    <reaction evidence="6">
        <text>L-glutamyl-[protein] + glycine + ATP = glycyl-L-glutamyl-[protein] + ADP + phosphate + H(+)</text>
        <dbReference type="Rhea" id="RHEA:67180"/>
        <dbReference type="Rhea" id="RHEA-COMP:10208"/>
        <dbReference type="Rhea" id="RHEA-COMP:17207"/>
        <dbReference type="ChEBI" id="CHEBI:15378"/>
        <dbReference type="ChEBI" id="CHEBI:29973"/>
        <dbReference type="ChEBI" id="CHEBI:30616"/>
        <dbReference type="ChEBI" id="CHEBI:43474"/>
        <dbReference type="ChEBI" id="CHEBI:57305"/>
        <dbReference type="ChEBI" id="CHEBI:167890"/>
        <dbReference type="ChEBI" id="CHEBI:456216"/>
    </reaction>
    <physiologicalReaction direction="left-to-right" evidence="6">
        <dbReference type="Rhea" id="RHEA:67181"/>
    </physiologicalReaction>
</comment>
<dbReference type="GeneTree" id="ENSGT00940000154857"/>
<accession>A0A3B5BCF7</accession>
<evidence type="ECO:0000256" key="1">
    <source>
        <dbReference type="ARBA" id="ARBA00004611"/>
    </source>
</evidence>
<dbReference type="GO" id="GO:0060271">
    <property type="term" value="P:cilium assembly"/>
    <property type="evidence" value="ECO:0007669"/>
    <property type="project" value="TreeGrafter"/>
</dbReference>
<dbReference type="GO" id="GO:0015630">
    <property type="term" value="C:microtubule cytoskeleton"/>
    <property type="evidence" value="ECO:0007669"/>
    <property type="project" value="TreeGrafter"/>
</dbReference>
<protein>
    <submittedName>
        <fullName evidence="8">Uncharacterized protein</fullName>
    </submittedName>
</protein>
<evidence type="ECO:0000256" key="3">
    <source>
        <dbReference type="ARBA" id="ARBA00022598"/>
    </source>
</evidence>
<name>A0A3B5BCF7_9TELE</name>
<evidence type="ECO:0000256" key="2">
    <source>
        <dbReference type="ARBA" id="ARBA00022490"/>
    </source>
</evidence>
<dbReference type="GO" id="GO:0070736">
    <property type="term" value="F:protein-glycine ligase activity, initiating"/>
    <property type="evidence" value="ECO:0007669"/>
    <property type="project" value="TreeGrafter"/>
</dbReference>
<organism evidence="8">
    <name type="scientific">Stegastes partitus</name>
    <name type="common">bicolor damselfish</name>
    <dbReference type="NCBI Taxonomy" id="144197"/>
    <lineage>
        <taxon>Eukaryota</taxon>
        <taxon>Metazoa</taxon>
        <taxon>Chordata</taxon>
        <taxon>Craniata</taxon>
        <taxon>Vertebrata</taxon>
        <taxon>Euteleostomi</taxon>
        <taxon>Actinopterygii</taxon>
        <taxon>Neopterygii</taxon>
        <taxon>Teleostei</taxon>
        <taxon>Neoteleostei</taxon>
        <taxon>Acanthomorphata</taxon>
        <taxon>Ovalentaria</taxon>
        <taxon>Pomacentridae</taxon>
        <taxon>Stegastes</taxon>
    </lineage>
</organism>
<sequence>PGRSRPALIHMHKIFSVQGSNPVVRAALRARGWVELRNNRSTQQAQQHCHKSRGSSNGASDNDGGKLQVFQLLLLIMIHSPQIHFSLVIPQSRQVKNEMVYFYWTYCREAINTKSLHKEQITNHFADSRCFTTKVGLCMNLRNLHWFDSTDPDTFFPRCYILGAHEKQDFIAEKSSFCYVCSSGHDLHPWLLEINASPDMSPSTPVTARLCAAVQEDTLKVVLDWRVDHTANTGDFELIYRQVRNSLPSS</sequence>
<keyword evidence="3" id="KW-0436">Ligase</keyword>
<evidence type="ECO:0000256" key="5">
    <source>
        <dbReference type="ARBA" id="ARBA00022840"/>
    </source>
</evidence>
<dbReference type="InterPro" id="IPR051437">
    <property type="entry name" value="TTLL_monoglycylase"/>
</dbReference>
<proteinExistence type="predicted"/>
<keyword evidence="4" id="KW-0547">Nucleotide-binding</keyword>
<reference evidence="8" key="1">
    <citation type="submission" date="2023-09" db="UniProtKB">
        <authorList>
            <consortium name="Ensembl"/>
        </authorList>
    </citation>
    <scope>IDENTIFICATION</scope>
</reference>
<dbReference type="GO" id="GO:0003341">
    <property type="term" value="P:cilium movement"/>
    <property type="evidence" value="ECO:0007669"/>
    <property type="project" value="TreeGrafter"/>
</dbReference>
<comment type="subcellular location">
    <subcellularLocation>
        <location evidence="1">Cytoplasm</location>
        <location evidence="1">Cytoskeleton</location>
        <location evidence="1">Flagellum axoneme</location>
    </subcellularLocation>
</comment>
<evidence type="ECO:0000256" key="4">
    <source>
        <dbReference type="ARBA" id="ARBA00022741"/>
    </source>
</evidence>
<dbReference type="GO" id="GO:0005524">
    <property type="term" value="F:ATP binding"/>
    <property type="evidence" value="ECO:0007669"/>
    <property type="project" value="UniProtKB-KW"/>
</dbReference>
<dbReference type="AlphaFoldDB" id="A0A3B5BCF7"/>
<dbReference type="GO" id="GO:0005930">
    <property type="term" value="C:axoneme"/>
    <property type="evidence" value="ECO:0007669"/>
    <property type="project" value="TreeGrafter"/>
</dbReference>